<dbReference type="Gene3D" id="3.30.460.10">
    <property type="entry name" value="Beta Polymerase, domain 2"/>
    <property type="match status" value="1"/>
</dbReference>
<name>R7US80_CAPTE</name>
<evidence type="ECO:0000259" key="7">
    <source>
        <dbReference type="Pfam" id="PF03828"/>
    </source>
</evidence>
<dbReference type="SUPFAM" id="SSF81631">
    <property type="entry name" value="PAP/OAS1 substrate-binding domain"/>
    <property type="match status" value="1"/>
</dbReference>
<dbReference type="EnsemblMetazoa" id="CapteT115913">
    <property type="protein sequence ID" value="CapteP115913"/>
    <property type="gene ID" value="CapteG115913"/>
</dbReference>
<dbReference type="EMBL" id="KB300813">
    <property type="protein sequence ID" value="ELU06261.1"/>
    <property type="molecule type" value="Genomic_DNA"/>
</dbReference>
<dbReference type="PANTHER" id="PTHR23092:SF15">
    <property type="entry name" value="INACTIVE NON-CANONICAL POLY(A) RNA POLYMERASE PROTEIN TRF4-2-RELATED"/>
    <property type="match status" value="1"/>
</dbReference>
<dbReference type="Pfam" id="PF22600">
    <property type="entry name" value="MTPAP-like_central"/>
    <property type="match status" value="1"/>
</dbReference>
<dbReference type="GO" id="GO:0031123">
    <property type="term" value="P:RNA 3'-end processing"/>
    <property type="evidence" value="ECO:0007669"/>
    <property type="project" value="TreeGrafter"/>
</dbReference>
<dbReference type="CDD" id="cd05402">
    <property type="entry name" value="NT_PAP_TUTase"/>
    <property type="match status" value="1"/>
</dbReference>
<dbReference type="InterPro" id="IPR043519">
    <property type="entry name" value="NT_sf"/>
</dbReference>
<dbReference type="InterPro" id="IPR045862">
    <property type="entry name" value="Trf4-like"/>
</dbReference>
<organism evidence="9">
    <name type="scientific">Capitella teleta</name>
    <name type="common">Polychaete worm</name>
    <dbReference type="NCBI Taxonomy" id="283909"/>
    <lineage>
        <taxon>Eukaryota</taxon>
        <taxon>Metazoa</taxon>
        <taxon>Spiralia</taxon>
        <taxon>Lophotrochozoa</taxon>
        <taxon>Annelida</taxon>
        <taxon>Polychaeta</taxon>
        <taxon>Sedentaria</taxon>
        <taxon>Scolecida</taxon>
        <taxon>Capitellidae</taxon>
        <taxon>Capitella</taxon>
    </lineage>
</organism>
<evidence type="ECO:0000256" key="4">
    <source>
        <dbReference type="ARBA" id="ARBA00022679"/>
    </source>
</evidence>
<dbReference type="FunFam" id="1.10.1410.10:FF:000003">
    <property type="entry name" value="non-canonical poly(A) RNA polymerase PAPD7"/>
    <property type="match status" value="1"/>
</dbReference>
<evidence type="ECO:0000259" key="8">
    <source>
        <dbReference type="Pfam" id="PF22600"/>
    </source>
</evidence>
<dbReference type="OrthoDB" id="273917at2759"/>
<dbReference type="Gene3D" id="1.10.1410.10">
    <property type="match status" value="1"/>
</dbReference>
<gene>
    <name evidence="9" type="ORF">CAPTEDRAFT_115913</name>
</gene>
<dbReference type="AlphaFoldDB" id="R7US80"/>
<dbReference type="InterPro" id="IPR002058">
    <property type="entry name" value="PAP_assoc"/>
</dbReference>
<dbReference type="EMBL" id="AMQN01007493">
    <property type="status" value="NOT_ANNOTATED_CDS"/>
    <property type="molecule type" value="Genomic_DNA"/>
</dbReference>
<keyword evidence="4" id="KW-0808">Transferase</keyword>
<comment type="similarity">
    <text evidence="2">Belongs to the DNA polymerase type-B-like family.</text>
</comment>
<feature type="domain" description="PAP-associated" evidence="7">
    <location>
        <begin position="272"/>
        <end position="332"/>
    </location>
</feature>
<reference evidence="10" key="3">
    <citation type="submission" date="2015-06" db="UniProtKB">
        <authorList>
            <consortium name="EnsemblMetazoa"/>
        </authorList>
    </citation>
    <scope>IDENTIFICATION</scope>
</reference>
<dbReference type="FunCoup" id="R7US80">
    <property type="interactions" value="587"/>
</dbReference>
<feature type="domain" description="Poly(A) RNA polymerase mitochondrial-like central palm" evidence="8">
    <location>
        <begin position="84"/>
        <end position="215"/>
    </location>
</feature>
<dbReference type="HOGENOM" id="CLU_013572_0_1_1"/>
<evidence type="ECO:0000256" key="2">
    <source>
        <dbReference type="ARBA" id="ARBA00008593"/>
    </source>
</evidence>
<dbReference type="GO" id="GO:1990817">
    <property type="term" value="F:poly(A) RNA polymerase activity"/>
    <property type="evidence" value="ECO:0007669"/>
    <property type="project" value="UniProtKB-EC"/>
</dbReference>
<dbReference type="OMA" id="LIGWLEM"/>
<dbReference type="Pfam" id="PF03828">
    <property type="entry name" value="PAP_assoc"/>
    <property type="match status" value="1"/>
</dbReference>
<evidence type="ECO:0000313" key="11">
    <source>
        <dbReference type="Proteomes" id="UP000014760"/>
    </source>
</evidence>
<dbReference type="PANTHER" id="PTHR23092">
    <property type="entry name" value="POLY(A) RNA POLYMERASE"/>
    <property type="match status" value="1"/>
</dbReference>
<dbReference type="Proteomes" id="UP000014760">
    <property type="component" value="Unassembled WGS sequence"/>
</dbReference>
<dbReference type="FunFam" id="3.30.460.10:FF:000006">
    <property type="entry name" value="non-canonical poly(A) RNA polymerase PAPD5"/>
    <property type="match status" value="1"/>
</dbReference>
<evidence type="ECO:0000256" key="5">
    <source>
        <dbReference type="ARBA" id="ARBA00022723"/>
    </source>
</evidence>
<dbReference type="GO" id="GO:0043634">
    <property type="term" value="P:polyadenylation-dependent ncRNA catabolic process"/>
    <property type="evidence" value="ECO:0007669"/>
    <property type="project" value="TreeGrafter"/>
</dbReference>
<dbReference type="GO" id="GO:0005730">
    <property type="term" value="C:nucleolus"/>
    <property type="evidence" value="ECO:0007669"/>
    <property type="project" value="TreeGrafter"/>
</dbReference>
<dbReference type="InterPro" id="IPR054708">
    <property type="entry name" value="MTPAP-like_central"/>
</dbReference>
<reference evidence="11" key="1">
    <citation type="submission" date="2012-12" db="EMBL/GenBank/DDBJ databases">
        <authorList>
            <person name="Hellsten U."/>
            <person name="Grimwood J."/>
            <person name="Chapman J.A."/>
            <person name="Shapiro H."/>
            <person name="Aerts A."/>
            <person name="Otillar R.P."/>
            <person name="Terry A.Y."/>
            <person name="Boore J.L."/>
            <person name="Simakov O."/>
            <person name="Marletaz F."/>
            <person name="Cho S.-J."/>
            <person name="Edsinger-Gonzales E."/>
            <person name="Havlak P."/>
            <person name="Kuo D.-H."/>
            <person name="Larsson T."/>
            <person name="Lv J."/>
            <person name="Arendt D."/>
            <person name="Savage R."/>
            <person name="Osoegawa K."/>
            <person name="de Jong P."/>
            <person name="Lindberg D.R."/>
            <person name="Seaver E.C."/>
            <person name="Weisblat D.A."/>
            <person name="Putnam N.H."/>
            <person name="Grigoriev I.V."/>
            <person name="Rokhsar D.S."/>
        </authorList>
    </citation>
    <scope>NUCLEOTIDE SEQUENCE</scope>
    <source>
        <strain evidence="11">I ESC-2004</strain>
    </source>
</reference>
<sequence length="431" mass="49767">MNGSREQEYIPLDVDNQWENKTDKYPNNKQQHYQNQHFLNRKRENKASTFGLNHSSCVQRLRNRGMTPWQAHDKVYASPGVIGLHQEIMDFYEYMSPQPEEHYMREDVVQRISAVIQGLWPCAKVEIFGSFRTHLYLPTSDIDLVVFGKWENIPLFTLEKELLKMGICEEAQIKVLDKASVPIVKLTDKKTEVKVDISFNMNNGVRSANLIMDYMRDMPTLPYLVLVLKQFLLQRDLNEVFTGGISSYSLILLTVSFLQLHPRLDAMRSDANLGVLLIEFFELYGRHFNYIKTGIRIKNGGSYVPKDDIIKDMENGHRPSLLCIEDPLNPGNDIGRSSYGALTVKQAFEYAFLVLRDAVSPQYAHLHSPKDSILGRIVRVTDEVVEYRKWIRQSFPISIEVYDRHKASCPFSQMVNNPAGYVSLLPRFSLH</sequence>
<keyword evidence="5" id="KW-0479">Metal-binding</keyword>
<dbReference type="GO" id="GO:0003729">
    <property type="term" value="F:mRNA binding"/>
    <property type="evidence" value="ECO:0007669"/>
    <property type="project" value="TreeGrafter"/>
</dbReference>
<evidence type="ECO:0000313" key="9">
    <source>
        <dbReference type="EMBL" id="ELU06261.1"/>
    </source>
</evidence>
<proteinExistence type="inferred from homology"/>
<dbReference type="GO" id="GO:0046872">
    <property type="term" value="F:metal ion binding"/>
    <property type="evidence" value="ECO:0007669"/>
    <property type="project" value="UniProtKB-KW"/>
</dbReference>
<accession>R7US80</accession>
<comment type="cofactor">
    <cofactor evidence="1">
        <name>Mn(2+)</name>
        <dbReference type="ChEBI" id="CHEBI:29035"/>
    </cofactor>
</comment>
<evidence type="ECO:0000256" key="1">
    <source>
        <dbReference type="ARBA" id="ARBA00001936"/>
    </source>
</evidence>
<reference evidence="9 11" key="2">
    <citation type="journal article" date="2013" name="Nature">
        <title>Insights into bilaterian evolution from three spiralian genomes.</title>
        <authorList>
            <person name="Simakov O."/>
            <person name="Marletaz F."/>
            <person name="Cho S.J."/>
            <person name="Edsinger-Gonzales E."/>
            <person name="Havlak P."/>
            <person name="Hellsten U."/>
            <person name="Kuo D.H."/>
            <person name="Larsson T."/>
            <person name="Lv J."/>
            <person name="Arendt D."/>
            <person name="Savage R."/>
            <person name="Osoegawa K."/>
            <person name="de Jong P."/>
            <person name="Grimwood J."/>
            <person name="Chapman J.A."/>
            <person name="Shapiro H."/>
            <person name="Aerts A."/>
            <person name="Otillar R.P."/>
            <person name="Terry A.Y."/>
            <person name="Boore J.L."/>
            <person name="Grigoriev I.V."/>
            <person name="Lindberg D.R."/>
            <person name="Seaver E.C."/>
            <person name="Weisblat D.A."/>
            <person name="Putnam N.H."/>
            <person name="Rokhsar D.S."/>
        </authorList>
    </citation>
    <scope>NUCLEOTIDE SEQUENCE</scope>
    <source>
        <strain evidence="9 11">I ESC-2004</strain>
    </source>
</reference>
<evidence type="ECO:0000256" key="3">
    <source>
        <dbReference type="ARBA" id="ARBA00012388"/>
    </source>
</evidence>
<keyword evidence="11" id="KW-1185">Reference proteome</keyword>
<dbReference type="STRING" id="283909.R7US80"/>
<keyword evidence="6" id="KW-0460">Magnesium</keyword>
<evidence type="ECO:0000313" key="10">
    <source>
        <dbReference type="EnsemblMetazoa" id="CapteP115913"/>
    </source>
</evidence>
<dbReference type="EC" id="2.7.7.19" evidence="3"/>
<protein>
    <recommendedName>
        <fullName evidence="3">polynucleotide adenylyltransferase</fullName>
        <ecNumber evidence="3">2.7.7.19</ecNumber>
    </recommendedName>
</protein>
<dbReference type="GO" id="GO:0031499">
    <property type="term" value="C:TRAMP complex"/>
    <property type="evidence" value="ECO:0007669"/>
    <property type="project" value="TreeGrafter"/>
</dbReference>
<dbReference type="SUPFAM" id="SSF81301">
    <property type="entry name" value="Nucleotidyltransferase"/>
    <property type="match status" value="1"/>
</dbReference>
<evidence type="ECO:0000256" key="6">
    <source>
        <dbReference type="ARBA" id="ARBA00022842"/>
    </source>
</evidence>